<dbReference type="RefSeq" id="XP_011134005.1">
    <property type="nucleotide sequence ID" value="XM_011135703.1"/>
</dbReference>
<feature type="domain" description="Nucleoside diphosphate kinase-like" evidence="8">
    <location>
        <begin position="3"/>
        <end position="140"/>
    </location>
</feature>
<proteinExistence type="inferred from homology"/>
<evidence type="ECO:0000256" key="7">
    <source>
        <dbReference type="RuleBase" id="RU004011"/>
    </source>
</evidence>
<gene>
    <name evidence="9" type="ORF">GNI_080760</name>
</gene>
<dbReference type="Proteomes" id="UP000019763">
    <property type="component" value="Unassembled WGS sequence"/>
</dbReference>
<dbReference type="VEuPathDB" id="CryptoDB:GNI_080760"/>
<feature type="binding site" evidence="6">
    <location>
        <position position="59"/>
    </location>
    <ligand>
        <name>ATP</name>
        <dbReference type="ChEBI" id="CHEBI:30616"/>
    </ligand>
</feature>
<dbReference type="OrthoDB" id="2162449at2759"/>
<evidence type="ECO:0000259" key="8">
    <source>
        <dbReference type="SMART" id="SM00562"/>
    </source>
</evidence>
<dbReference type="GO" id="GO:0004550">
    <property type="term" value="F:nucleoside diphosphate kinase activity"/>
    <property type="evidence" value="ECO:0007669"/>
    <property type="project" value="UniProtKB-EC"/>
</dbReference>
<feature type="binding site" evidence="6">
    <location>
        <position position="114"/>
    </location>
    <ligand>
        <name>ATP</name>
        <dbReference type="ChEBI" id="CHEBI:30616"/>
    </ligand>
</feature>
<feature type="binding site" evidence="6">
    <location>
        <position position="87"/>
    </location>
    <ligand>
        <name>ATP</name>
        <dbReference type="ChEBI" id="CHEBI:30616"/>
    </ligand>
</feature>
<dbReference type="InterPro" id="IPR036850">
    <property type="entry name" value="NDK-like_dom_sf"/>
</dbReference>
<dbReference type="HAMAP" id="MF_00451">
    <property type="entry name" value="NDP_kinase"/>
    <property type="match status" value="1"/>
</dbReference>
<keyword evidence="4 9" id="KW-0808">Transferase</keyword>
<evidence type="ECO:0000256" key="3">
    <source>
        <dbReference type="ARBA" id="ARBA00012966"/>
    </source>
</evidence>
<protein>
    <recommendedName>
        <fullName evidence="3">nucleoside-diphosphate kinase</fullName>
        <ecNumber evidence="3">2.7.4.6</ecNumber>
    </recommendedName>
</protein>
<dbReference type="eggNOG" id="KOG0888">
    <property type="taxonomic scope" value="Eukaryota"/>
</dbReference>
<dbReference type="SMART" id="SM00562">
    <property type="entry name" value="NDK"/>
    <property type="match status" value="1"/>
</dbReference>
<dbReference type="EC" id="2.7.4.6" evidence="3"/>
<dbReference type="CDD" id="cd04413">
    <property type="entry name" value="NDPk_I"/>
    <property type="match status" value="1"/>
</dbReference>
<organism evidence="9 10">
    <name type="scientific">Gregarina niphandrodes</name>
    <name type="common">Septate eugregarine</name>
    <dbReference type="NCBI Taxonomy" id="110365"/>
    <lineage>
        <taxon>Eukaryota</taxon>
        <taxon>Sar</taxon>
        <taxon>Alveolata</taxon>
        <taxon>Apicomplexa</taxon>
        <taxon>Conoidasida</taxon>
        <taxon>Gregarinasina</taxon>
        <taxon>Eugregarinorida</taxon>
        <taxon>Gregarinidae</taxon>
        <taxon>Gregarina</taxon>
    </lineage>
</organism>
<comment type="similarity">
    <text evidence="2 6 7">Belongs to the NDK family.</text>
</comment>
<dbReference type="PROSITE" id="PS51374">
    <property type="entry name" value="NDPK_LIKE"/>
    <property type="match status" value="1"/>
</dbReference>
<dbReference type="AlphaFoldDB" id="A0A023B6F3"/>
<dbReference type="SUPFAM" id="SSF54919">
    <property type="entry name" value="Nucleoside diphosphate kinase, NDK"/>
    <property type="match status" value="1"/>
</dbReference>
<feature type="binding site" evidence="6">
    <location>
        <position position="104"/>
    </location>
    <ligand>
        <name>ATP</name>
        <dbReference type="ChEBI" id="CHEBI:30616"/>
    </ligand>
</feature>
<dbReference type="GO" id="GO:0006228">
    <property type="term" value="P:UTP biosynthetic process"/>
    <property type="evidence" value="ECO:0007669"/>
    <property type="project" value="InterPro"/>
</dbReference>
<feature type="active site" description="Pros-phosphohistidine intermediate" evidence="6">
    <location>
        <position position="117"/>
    </location>
</feature>
<dbReference type="PRINTS" id="PR01243">
    <property type="entry name" value="NUCDPKINASE"/>
</dbReference>
<feature type="binding site" evidence="6">
    <location>
        <position position="11"/>
    </location>
    <ligand>
        <name>ATP</name>
        <dbReference type="ChEBI" id="CHEBI:30616"/>
    </ligand>
</feature>
<dbReference type="NCBIfam" id="NF001908">
    <property type="entry name" value="PRK00668.1"/>
    <property type="match status" value="1"/>
</dbReference>
<dbReference type="PANTHER" id="PTHR11349">
    <property type="entry name" value="NUCLEOSIDE DIPHOSPHATE KINASE"/>
    <property type="match status" value="1"/>
</dbReference>
<dbReference type="Pfam" id="PF00334">
    <property type="entry name" value="NDK"/>
    <property type="match status" value="1"/>
</dbReference>
<dbReference type="GeneID" id="22912927"/>
<accession>A0A023B6F3</accession>
<name>A0A023B6F3_GRENI</name>
<dbReference type="OMA" id="QHYGEHK"/>
<reference evidence="9" key="1">
    <citation type="submission" date="2013-12" db="EMBL/GenBank/DDBJ databases">
        <authorList>
            <person name="Omoto C.K."/>
            <person name="Sibley D."/>
            <person name="Venepally P."/>
            <person name="Hadjithomas M."/>
            <person name="Karamycheva S."/>
            <person name="Brunk B."/>
            <person name="Roos D."/>
            <person name="Caler E."/>
            <person name="Lorenzi H."/>
        </authorList>
    </citation>
    <scope>NUCLEOTIDE SEQUENCE</scope>
</reference>
<comment type="caution">
    <text evidence="9">The sequence shown here is derived from an EMBL/GenBank/DDBJ whole genome shotgun (WGS) entry which is preliminary data.</text>
</comment>
<dbReference type="FunFam" id="3.30.70.141:FF:000002">
    <property type="entry name" value="Nucleoside diphosphate kinase"/>
    <property type="match status" value="1"/>
</dbReference>
<dbReference type="GO" id="GO:0006241">
    <property type="term" value="P:CTP biosynthetic process"/>
    <property type="evidence" value="ECO:0007669"/>
    <property type="project" value="InterPro"/>
</dbReference>
<keyword evidence="10" id="KW-1185">Reference proteome</keyword>
<evidence type="ECO:0000313" key="10">
    <source>
        <dbReference type="Proteomes" id="UP000019763"/>
    </source>
</evidence>
<sequence length="151" mass="16911">MAIERTFVAVKPDGVRRGLISEVMKRYQNRGYVLCGAKLVMPSDALVREHYKEHEGKPFLPGLLAYVGEGPVFAMAWEGENVIDQSRKLIGATKPGDAELGTIRGDFAQVMERNIVHSSDSKESAEREINLWFKPEELCKYNIAASPFIRA</sequence>
<keyword evidence="5 9" id="KW-0418">Kinase</keyword>
<evidence type="ECO:0000256" key="2">
    <source>
        <dbReference type="ARBA" id="ARBA00008142"/>
    </source>
</evidence>
<feature type="binding site" evidence="6">
    <location>
        <position position="93"/>
    </location>
    <ligand>
        <name>ATP</name>
        <dbReference type="ChEBI" id="CHEBI:30616"/>
    </ligand>
</feature>
<dbReference type="InterPro" id="IPR034907">
    <property type="entry name" value="NDK-like_dom"/>
</dbReference>
<evidence type="ECO:0000256" key="5">
    <source>
        <dbReference type="ARBA" id="ARBA00022777"/>
    </source>
</evidence>
<dbReference type="InterPro" id="IPR001564">
    <property type="entry name" value="Nucleoside_diP_kinase"/>
</dbReference>
<dbReference type="GO" id="GO:0006183">
    <property type="term" value="P:GTP biosynthetic process"/>
    <property type="evidence" value="ECO:0007669"/>
    <property type="project" value="InterPro"/>
</dbReference>
<dbReference type="Gene3D" id="3.30.70.141">
    <property type="entry name" value="Nucleoside diphosphate kinase-like domain"/>
    <property type="match status" value="1"/>
</dbReference>
<comment type="cofactor">
    <cofactor evidence="1">
        <name>Mg(2+)</name>
        <dbReference type="ChEBI" id="CHEBI:18420"/>
    </cofactor>
</comment>
<evidence type="ECO:0000256" key="1">
    <source>
        <dbReference type="ARBA" id="ARBA00001946"/>
    </source>
</evidence>
<evidence type="ECO:0000313" key="9">
    <source>
        <dbReference type="EMBL" id="EZG66413.1"/>
    </source>
</evidence>
<evidence type="ECO:0000256" key="6">
    <source>
        <dbReference type="PROSITE-ProRule" id="PRU00706"/>
    </source>
</evidence>
<dbReference type="EMBL" id="AFNH02000605">
    <property type="protein sequence ID" value="EZG66413.1"/>
    <property type="molecule type" value="Genomic_DNA"/>
</dbReference>
<evidence type="ECO:0000256" key="4">
    <source>
        <dbReference type="ARBA" id="ARBA00022679"/>
    </source>
</evidence>